<keyword evidence="3" id="KW-1185">Reference proteome</keyword>
<feature type="compositionally biased region" description="Basic residues" evidence="1">
    <location>
        <begin position="59"/>
        <end position="86"/>
    </location>
</feature>
<dbReference type="AlphaFoldDB" id="K0KLU9"/>
<accession>K0KLU9</accession>
<proteinExistence type="predicted"/>
<dbReference type="InParanoid" id="K0KLU9"/>
<feature type="region of interest" description="Disordered" evidence="1">
    <location>
        <begin position="185"/>
        <end position="215"/>
    </location>
</feature>
<comment type="caution">
    <text evidence="2">The sequence shown here is derived from an EMBL/GenBank/DDBJ whole genome shotgun (WGS) entry which is preliminary data.</text>
</comment>
<evidence type="ECO:0000256" key="1">
    <source>
        <dbReference type="SAM" id="MobiDB-lite"/>
    </source>
</evidence>
<evidence type="ECO:0000313" key="3">
    <source>
        <dbReference type="Proteomes" id="UP000009328"/>
    </source>
</evidence>
<feature type="region of interest" description="Disordered" evidence="1">
    <location>
        <begin position="58"/>
        <end position="96"/>
    </location>
</feature>
<reference evidence="2 3" key="1">
    <citation type="journal article" date="2012" name="Eukaryot. Cell">
        <title>Draft genome sequence of Wickerhamomyces ciferrii NRRL Y-1031 F-60-10.</title>
        <authorList>
            <person name="Schneider J."/>
            <person name="Andrea H."/>
            <person name="Blom J."/>
            <person name="Jaenicke S."/>
            <person name="Ruckert C."/>
            <person name="Schorsch C."/>
            <person name="Szczepanowski R."/>
            <person name="Farwick M."/>
            <person name="Goesmann A."/>
            <person name="Puhler A."/>
            <person name="Schaffer S."/>
            <person name="Tauch A."/>
            <person name="Kohler T."/>
            <person name="Brinkrolf K."/>
        </authorList>
    </citation>
    <scope>NUCLEOTIDE SEQUENCE [LARGE SCALE GENOMIC DNA]</scope>
    <source>
        <strain evidence="3">ATCC 14091 / BCRC 22168 / CBS 111 / JCM 3599 / NBRC 0793 / NRRL Y-1031 F-60-10</strain>
    </source>
</reference>
<dbReference type="EMBL" id="CAIF01000036">
    <property type="protein sequence ID" value="CCH42103.1"/>
    <property type="molecule type" value="Genomic_DNA"/>
</dbReference>
<dbReference type="Proteomes" id="UP000009328">
    <property type="component" value="Unassembled WGS sequence"/>
</dbReference>
<dbReference type="HOGENOM" id="CLU_765493_0_0_1"/>
<feature type="compositionally biased region" description="Low complexity" evidence="1">
    <location>
        <begin position="185"/>
        <end position="211"/>
    </location>
</feature>
<protein>
    <submittedName>
        <fullName evidence="2">Spore germination protein</fullName>
    </submittedName>
</protein>
<sequence length="362" mass="40705">MSTQVISSTMNGDSIKSSKPVIESHPFVFQFSEVEKAITNFTNHQPFNHHYAPNVHPNKNNHNHYNNRHHNNHNHNNNHGHNHGHNHNNYNNNHNSRSFHQQIPIIQQYKNQAQAQVQSQVQSQQLLQQQAQQQQQLSNGSLSNGHLNQQYTKNLDKQSFQAAKVMEQQMLQQLQQQYQQSVVQTQSQPQPQQSQPQQQYQQQQFPTQSSQGFNDFKNYEFQSNQDLSSPNFPLRSLSRNSNISNLSNNLPISAPTTISGSSFPSGVSSIQGQPLSQQPLTQSLTQPIIPITNGINPSLESIKTNSPSNLSTNQQTGLNGYGMNGLNFGIGFEDSNTYLGDLWNGNSQKIGNSNSNSTSVWA</sequence>
<gene>
    <name evidence="2" type="ORF">BN7_1645</name>
</gene>
<evidence type="ECO:0000313" key="2">
    <source>
        <dbReference type="EMBL" id="CCH42103.1"/>
    </source>
</evidence>
<name>K0KLU9_WICCF</name>
<organism evidence="2 3">
    <name type="scientific">Wickerhamomyces ciferrii (strain ATCC 14091 / BCRC 22168 / CBS 111 / JCM 3599 / NBRC 0793 / NRRL Y-1031 F-60-10)</name>
    <name type="common">Yeast</name>
    <name type="synonym">Pichia ciferrii</name>
    <dbReference type="NCBI Taxonomy" id="1206466"/>
    <lineage>
        <taxon>Eukaryota</taxon>
        <taxon>Fungi</taxon>
        <taxon>Dikarya</taxon>
        <taxon>Ascomycota</taxon>
        <taxon>Saccharomycotina</taxon>
        <taxon>Saccharomycetes</taxon>
        <taxon>Phaffomycetales</taxon>
        <taxon>Wickerhamomycetaceae</taxon>
        <taxon>Wickerhamomyces</taxon>
    </lineage>
</organism>